<dbReference type="SUPFAM" id="SSF53474">
    <property type="entry name" value="alpha/beta-Hydrolases"/>
    <property type="match status" value="1"/>
</dbReference>
<dbReference type="Gene3D" id="3.40.50.1820">
    <property type="entry name" value="alpha/beta hydrolase"/>
    <property type="match status" value="1"/>
</dbReference>
<keyword evidence="2" id="KW-0378">Hydrolase</keyword>
<dbReference type="RefSeq" id="WP_106736294.1">
    <property type="nucleotide sequence ID" value="NZ_CP027657.1"/>
</dbReference>
<dbReference type="InterPro" id="IPR029058">
    <property type="entry name" value="AB_hydrolase_fold"/>
</dbReference>
<gene>
    <name evidence="2" type="ORF">C7A17_01230</name>
</gene>
<evidence type="ECO:0000259" key="1">
    <source>
        <dbReference type="Pfam" id="PF12697"/>
    </source>
</evidence>
<sequence length="230" mass="25566">MRLVLLPGLNGSSHLFTPLLDELQDIDYQALPLPEQGPQDYDSLADRLIHELGHMPFMLLGESFSGPLAYRLALLNPEGLRGLIFAASFLTSPFAPLALLRHLPIPLALATRPWILRTLCLGHQASDAELRLVQGEIRRLDQSLVRARLASLATLHAPQQPLALPALHLWPQQDRLVTTKTAKRLADYCDDLRQVRLGGPHFVLQTQPRACAAAIRRFMAEHEPGKARQG</sequence>
<dbReference type="AlphaFoldDB" id="A0A2R3QI64"/>
<dbReference type="Pfam" id="PF12697">
    <property type="entry name" value="Abhydrolase_6"/>
    <property type="match status" value="1"/>
</dbReference>
<dbReference type="EMBL" id="CP027657">
    <property type="protein sequence ID" value="AVO51438.1"/>
    <property type="molecule type" value="Genomic_DNA"/>
</dbReference>
<evidence type="ECO:0000313" key="2">
    <source>
        <dbReference type="EMBL" id="AVO51438.1"/>
    </source>
</evidence>
<name>A0A2R3QI64_ECTME</name>
<accession>A0A2R3QI64</accession>
<reference evidence="2 3" key="1">
    <citation type="submission" date="2018-03" db="EMBL/GenBank/DDBJ databases">
        <title>Complete genome sequence and methylome analysis of Pseudomonas mendocina NEB 698.</title>
        <authorList>
            <person name="Morgan R.D."/>
        </authorList>
    </citation>
    <scope>NUCLEOTIDE SEQUENCE [LARGE SCALE GENOMIC DNA]</scope>
    <source>
        <strain evidence="2 3">NEB698</strain>
    </source>
</reference>
<dbReference type="InterPro" id="IPR000073">
    <property type="entry name" value="AB_hydrolase_1"/>
</dbReference>
<protein>
    <submittedName>
        <fullName evidence="2">Alpha/beta hydrolase</fullName>
    </submittedName>
</protein>
<dbReference type="GO" id="GO:0016787">
    <property type="term" value="F:hydrolase activity"/>
    <property type="evidence" value="ECO:0007669"/>
    <property type="project" value="UniProtKB-KW"/>
</dbReference>
<dbReference type="Proteomes" id="UP000238327">
    <property type="component" value="Chromosome"/>
</dbReference>
<evidence type="ECO:0000313" key="3">
    <source>
        <dbReference type="Proteomes" id="UP000238327"/>
    </source>
</evidence>
<organism evidence="2 3">
    <name type="scientific">Ectopseudomonas mendocina</name>
    <name type="common">Pseudomonas mendocina</name>
    <dbReference type="NCBI Taxonomy" id="300"/>
    <lineage>
        <taxon>Bacteria</taxon>
        <taxon>Pseudomonadati</taxon>
        <taxon>Pseudomonadota</taxon>
        <taxon>Gammaproteobacteria</taxon>
        <taxon>Pseudomonadales</taxon>
        <taxon>Pseudomonadaceae</taxon>
        <taxon>Ectopseudomonas</taxon>
    </lineage>
</organism>
<feature type="domain" description="AB hydrolase-1" evidence="1">
    <location>
        <begin position="3"/>
        <end position="214"/>
    </location>
</feature>
<proteinExistence type="predicted"/>
<dbReference type="OrthoDB" id="8561148at2"/>